<organism evidence="3 4">
    <name type="scientific">Polymorphospora lycopeni</name>
    <dbReference type="NCBI Taxonomy" id="3140240"/>
    <lineage>
        <taxon>Bacteria</taxon>
        <taxon>Bacillati</taxon>
        <taxon>Actinomycetota</taxon>
        <taxon>Actinomycetes</taxon>
        <taxon>Micromonosporales</taxon>
        <taxon>Micromonosporaceae</taxon>
        <taxon>Polymorphospora</taxon>
    </lineage>
</organism>
<dbReference type="Gene3D" id="3.40.50.720">
    <property type="entry name" value="NAD(P)-binding Rossmann-like Domain"/>
    <property type="match status" value="1"/>
</dbReference>
<dbReference type="SUPFAM" id="SSF51735">
    <property type="entry name" value="NAD(P)-binding Rossmann-fold domains"/>
    <property type="match status" value="1"/>
</dbReference>
<gene>
    <name evidence="3" type="ORF">AAFH96_05320</name>
</gene>
<evidence type="ECO:0000313" key="4">
    <source>
        <dbReference type="Proteomes" id="UP001582793"/>
    </source>
</evidence>
<keyword evidence="4" id="KW-1185">Reference proteome</keyword>
<sequence>MALIMITGASDGLGRALARTLAAQGHQLVVHGRDERRLAEIAAATGALAVRADLSSLAGVRQLAARVGAEHDRLDVLVNNAGVGFGPAGEPRRLSPDGHELRLAVNYLAPYLLSRLLLPLLRRATPARIVNVASIGQADVDLDNLMLEHDYDRFVAYRRAKLALIADTFDLAHDLAGSGVTVNALHPATLMPTTMVRDAGMERVESLEDGLRATLRLVVDPALAGVTGRYFDRDHESRAREQAYDPAFRARLRSVTERLVGT</sequence>
<comment type="caution">
    <text evidence="3">The sequence shown here is derived from an EMBL/GenBank/DDBJ whole genome shotgun (WGS) entry which is preliminary data.</text>
</comment>
<dbReference type="PANTHER" id="PTHR43157:SF31">
    <property type="entry name" value="PHOSPHATIDYLINOSITOL-GLYCAN BIOSYNTHESIS CLASS F PROTEIN"/>
    <property type="match status" value="1"/>
</dbReference>
<dbReference type="PRINTS" id="PR00080">
    <property type="entry name" value="SDRFAMILY"/>
</dbReference>
<name>A0ABV5CKP7_9ACTN</name>
<proteinExistence type="inferred from homology"/>
<reference evidence="3 4" key="1">
    <citation type="submission" date="2024-04" db="EMBL/GenBank/DDBJ databases">
        <title>Polymorphospora sp. isolated from Baiyangdian Lake in Xiong'an New Area.</title>
        <authorList>
            <person name="Zhang X."/>
            <person name="Liu J."/>
        </authorList>
    </citation>
    <scope>NUCLEOTIDE SEQUENCE [LARGE SCALE GENOMIC DNA]</scope>
    <source>
        <strain evidence="3 4">2-325</strain>
    </source>
</reference>
<dbReference type="InterPro" id="IPR036291">
    <property type="entry name" value="NAD(P)-bd_dom_sf"/>
</dbReference>
<dbReference type="Pfam" id="PF00106">
    <property type="entry name" value="adh_short"/>
    <property type="match status" value="1"/>
</dbReference>
<dbReference type="InterPro" id="IPR002347">
    <property type="entry name" value="SDR_fam"/>
</dbReference>
<dbReference type="PRINTS" id="PR00081">
    <property type="entry name" value="GDHRDH"/>
</dbReference>
<dbReference type="RefSeq" id="WP_364217884.1">
    <property type="nucleotide sequence ID" value="NZ_JBCGDC010000010.1"/>
</dbReference>
<evidence type="ECO:0000313" key="3">
    <source>
        <dbReference type="EMBL" id="MFB6392522.1"/>
    </source>
</evidence>
<accession>A0ABV5CKP7</accession>
<evidence type="ECO:0000256" key="2">
    <source>
        <dbReference type="RuleBase" id="RU000363"/>
    </source>
</evidence>
<keyword evidence="1" id="KW-0560">Oxidoreductase</keyword>
<dbReference type="EMBL" id="JBCGDC010000010">
    <property type="protein sequence ID" value="MFB6392522.1"/>
    <property type="molecule type" value="Genomic_DNA"/>
</dbReference>
<dbReference type="Proteomes" id="UP001582793">
    <property type="component" value="Unassembled WGS sequence"/>
</dbReference>
<dbReference type="PANTHER" id="PTHR43157">
    <property type="entry name" value="PHOSPHATIDYLINOSITOL-GLYCAN BIOSYNTHESIS CLASS F PROTEIN-RELATED"/>
    <property type="match status" value="1"/>
</dbReference>
<evidence type="ECO:0000256" key="1">
    <source>
        <dbReference type="ARBA" id="ARBA00023002"/>
    </source>
</evidence>
<comment type="similarity">
    <text evidence="2">Belongs to the short-chain dehydrogenases/reductases (SDR) family.</text>
</comment>
<protein>
    <submittedName>
        <fullName evidence="3">SDR family NAD(P)-dependent oxidoreductase</fullName>
    </submittedName>
</protein>